<dbReference type="Pfam" id="PF12020">
    <property type="entry name" value="TAFA"/>
    <property type="match status" value="1"/>
</dbReference>
<reference evidence="3" key="2">
    <citation type="submission" date="2021-03" db="UniProtKB">
        <authorList>
            <consortium name="Ensembl"/>
        </authorList>
    </citation>
    <scope>IDENTIFICATION</scope>
</reference>
<dbReference type="Ensembl" id="ENSXETT00000116102">
    <property type="protein sequence ID" value="ENSXETP00000102229"/>
    <property type="gene ID" value="ENSXETG00000042883"/>
</dbReference>
<evidence type="ECO:0000256" key="1">
    <source>
        <dbReference type="ARBA" id="ARBA00006101"/>
    </source>
</evidence>
<accession>A0A803J320</accession>
<evidence type="ECO:0008006" key="4">
    <source>
        <dbReference type="Google" id="ProtNLM"/>
    </source>
</evidence>
<organism evidence="3">
    <name type="scientific">Xenopus tropicalis</name>
    <name type="common">Western clawed frog</name>
    <name type="synonym">Silurana tropicalis</name>
    <dbReference type="NCBI Taxonomy" id="8364"/>
    <lineage>
        <taxon>Eukaryota</taxon>
        <taxon>Metazoa</taxon>
        <taxon>Chordata</taxon>
        <taxon>Craniata</taxon>
        <taxon>Vertebrata</taxon>
        <taxon>Euteleostomi</taxon>
        <taxon>Amphibia</taxon>
        <taxon>Batrachia</taxon>
        <taxon>Anura</taxon>
        <taxon>Pipoidea</taxon>
        <taxon>Pipidae</taxon>
        <taxon>Xenopodinae</taxon>
        <taxon>Xenopus</taxon>
        <taxon>Silurana</taxon>
    </lineage>
</organism>
<sequence>MLPVGHRARGQRGGKWGSSRGWIWRGRDYSGTRGVNVLLCLCSPPALLCLCLALTVCAPRGNEPSQELPHLLPPYSGGRCHILTTRRCCNRDRSEERTQTVLCSCLPGEVAGTTRDQPACVDVSIVRGKWWCDMAPCLQGEECQALPDDSGWICYLGTAVRVTKIQPHY</sequence>
<proteinExistence type="inferred from homology"/>
<keyword evidence="2" id="KW-0732">Signal</keyword>
<dbReference type="GeneTree" id="ENSGT00940000163880"/>
<reference evidence="3" key="1">
    <citation type="journal article" date="2010" name="Science">
        <title>The genome of the Western clawed frog Xenopus tropicalis.</title>
        <authorList>
            <person name="Hellsten U."/>
            <person name="Harland R.M."/>
            <person name="Gilchrist M.J."/>
            <person name="Hendrix D."/>
            <person name="Jurka J."/>
            <person name="Kapitonov V."/>
            <person name="Ovcharenko I."/>
            <person name="Putnam N.H."/>
            <person name="Shu S."/>
            <person name="Taher L."/>
            <person name="Blitz I.L."/>
            <person name="Blumberg B."/>
            <person name="Dichmann D.S."/>
            <person name="Dubchak I."/>
            <person name="Amaya E."/>
            <person name="Detter J.C."/>
            <person name="Fletcher R."/>
            <person name="Gerhard D.S."/>
            <person name="Goodstein D."/>
            <person name="Graves T."/>
            <person name="Grigoriev I.V."/>
            <person name="Grimwood J."/>
            <person name="Kawashima T."/>
            <person name="Lindquist E."/>
            <person name="Lucas S.M."/>
            <person name="Mead P.E."/>
            <person name="Mitros T."/>
            <person name="Ogino H."/>
            <person name="Ohta Y."/>
            <person name="Poliakov A.V."/>
            <person name="Pollet N."/>
            <person name="Robert J."/>
            <person name="Salamov A."/>
            <person name="Sater A.K."/>
            <person name="Schmutz J."/>
            <person name="Terry A."/>
            <person name="Vize P.D."/>
            <person name="Warren W.C."/>
            <person name="Wells D."/>
            <person name="Wills A."/>
            <person name="Wilson R.K."/>
            <person name="Zimmerman L.B."/>
            <person name="Zorn A.M."/>
            <person name="Grainger R."/>
            <person name="Grammer T."/>
            <person name="Khokha M.K."/>
            <person name="Richardson P.M."/>
            <person name="Rokhsar D.S."/>
        </authorList>
    </citation>
    <scope>NUCLEOTIDE SEQUENCE [LARGE SCALE GENOMIC DNA]</scope>
    <source>
        <strain evidence="3">Nigerian</strain>
    </source>
</reference>
<name>A0A803J320_XENTR</name>
<dbReference type="AlphaFoldDB" id="A0A803J320"/>
<dbReference type="InterPro" id="IPR020350">
    <property type="entry name" value="Chemokine-like_TAFA"/>
</dbReference>
<dbReference type="InterPro" id="IPR051743">
    <property type="entry name" value="TAFA_chemokine-like"/>
</dbReference>
<dbReference type="InParanoid" id="A0A803J320"/>
<evidence type="ECO:0000313" key="3">
    <source>
        <dbReference type="Ensembl" id="ENSXETP00000102229"/>
    </source>
</evidence>
<comment type="similarity">
    <text evidence="1">Belongs to the TAFA family.</text>
</comment>
<evidence type="ECO:0000256" key="2">
    <source>
        <dbReference type="ARBA" id="ARBA00022729"/>
    </source>
</evidence>
<protein>
    <recommendedName>
        <fullName evidence="4">TAFA chemokine like family member 1</fullName>
    </recommendedName>
</protein>
<dbReference type="PANTHER" id="PTHR31770:SF10">
    <property type="entry name" value="CHEMOKINE-LIKE PROTEIN TAFA-1 ISOFORM X1"/>
    <property type="match status" value="1"/>
</dbReference>
<dbReference type="PANTHER" id="PTHR31770">
    <property type="entry name" value="CHEMOKINE-LIKE PROTEIN TAFA FAMILY MEMBER"/>
    <property type="match status" value="1"/>
</dbReference>